<dbReference type="Proteomes" id="UP001519343">
    <property type="component" value="Unassembled WGS sequence"/>
</dbReference>
<dbReference type="InterPro" id="IPR018657">
    <property type="entry name" value="LarA-like_N"/>
</dbReference>
<protein>
    <recommendedName>
        <fullName evidence="1">LarA-like N-terminal domain-containing protein</fullName>
    </recommendedName>
</protein>
<evidence type="ECO:0000259" key="1">
    <source>
        <dbReference type="Pfam" id="PF09861"/>
    </source>
</evidence>
<evidence type="ECO:0000313" key="2">
    <source>
        <dbReference type="EMBL" id="MBP1933152.1"/>
    </source>
</evidence>
<evidence type="ECO:0000313" key="3">
    <source>
        <dbReference type="Proteomes" id="UP001519343"/>
    </source>
</evidence>
<organism evidence="2 3">
    <name type="scientific">Ammoniphilus resinae</name>
    <dbReference type="NCBI Taxonomy" id="861532"/>
    <lineage>
        <taxon>Bacteria</taxon>
        <taxon>Bacillati</taxon>
        <taxon>Bacillota</taxon>
        <taxon>Bacilli</taxon>
        <taxon>Bacillales</taxon>
        <taxon>Paenibacillaceae</taxon>
        <taxon>Aneurinibacillus group</taxon>
        <taxon>Ammoniphilus</taxon>
    </lineage>
</organism>
<feature type="domain" description="LarA-like N-terminal" evidence="1">
    <location>
        <begin position="20"/>
        <end position="151"/>
    </location>
</feature>
<dbReference type="Gene3D" id="3.40.50.11440">
    <property type="match status" value="1"/>
</dbReference>
<gene>
    <name evidence="2" type="ORF">J2Z37_003163</name>
</gene>
<sequence>MDMKLPTFVKIKQHFHGPRVENIDATVAEQLRNIQVRDRVKPGMRIAITAGSRGVANIARILKALIAELKGMGTDPFIIPAMGSHGGATAEGQVEVLHSYGITEDYCGAKILSSMEVVQVGETPAGMPVYIDKYASEADAIIIVGRIKVHTDFKSPIGIESGLMKMASIGLGKHKQALTIHTYGVQGIRDMMPEVAKVVLEKCQILCGVGIIENAFEQTAKIEAILPAQIPQRERELLKESAALMPKLPIEELDLLWVGEIGKNFSGTGMDTNIIGRLRILGTEEPASPRIKYLIASDLSEETHGNALGIGLADLTTKRLFDKIDYQKMNENVITSTFLHRAMIPIVMENDREAFTAALRATWGIQSENARIMCIPNTLHLEHLLISSNLLDEVKGLEHVEVIGEPQELAFDEAGYLKF</sequence>
<proteinExistence type="predicted"/>
<keyword evidence="3" id="KW-1185">Reference proteome</keyword>
<dbReference type="Pfam" id="PF09861">
    <property type="entry name" value="Lar_N"/>
    <property type="match status" value="1"/>
</dbReference>
<dbReference type="EMBL" id="JAGGKT010000009">
    <property type="protein sequence ID" value="MBP1933152.1"/>
    <property type="molecule type" value="Genomic_DNA"/>
</dbReference>
<name>A0ABS4GS97_9BACL</name>
<accession>A0ABS4GS97</accession>
<comment type="caution">
    <text evidence="2">The sequence shown here is derived from an EMBL/GenBank/DDBJ whole genome shotgun (WGS) entry which is preliminary data.</text>
</comment>
<reference evidence="2 3" key="1">
    <citation type="submission" date="2021-03" db="EMBL/GenBank/DDBJ databases">
        <title>Genomic Encyclopedia of Type Strains, Phase IV (KMG-IV): sequencing the most valuable type-strain genomes for metagenomic binning, comparative biology and taxonomic classification.</title>
        <authorList>
            <person name="Goeker M."/>
        </authorList>
    </citation>
    <scope>NUCLEOTIDE SEQUENCE [LARGE SCALE GENOMIC DNA]</scope>
    <source>
        <strain evidence="2 3">DSM 24738</strain>
    </source>
</reference>
<dbReference type="RefSeq" id="WP_245203829.1">
    <property type="nucleotide sequence ID" value="NZ_JAGGKT010000009.1"/>
</dbReference>